<dbReference type="Proteomes" id="UP000191039">
    <property type="component" value="Unassembled WGS sequence"/>
</dbReference>
<evidence type="ECO:0000256" key="1">
    <source>
        <dbReference type="ARBA" id="ARBA00022801"/>
    </source>
</evidence>
<dbReference type="AlphaFoldDB" id="A0A1Q4H5A5"/>
<dbReference type="SUPFAM" id="SSF53474">
    <property type="entry name" value="alpha/beta-Hydrolases"/>
    <property type="match status" value="1"/>
</dbReference>
<dbReference type="EMBL" id="MIJD01000229">
    <property type="protein sequence ID" value="OPE51405.1"/>
    <property type="molecule type" value="Genomic_DNA"/>
</dbReference>
<evidence type="ECO:0000313" key="3">
    <source>
        <dbReference type="EMBL" id="OPE51405.1"/>
    </source>
</evidence>
<dbReference type="GO" id="GO:0016787">
    <property type="term" value="F:hydrolase activity"/>
    <property type="evidence" value="ECO:0007669"/>
    <property type="project" value="UniProtKB-KW"/>
</dbReference>
<dbReference type="InterPro" id="IPR013094">
    <property type="entry name" value="AB_hydrolase_3"/>
</dbReference>
<proteinExistence type="predicted"/>
<dbReference type="InterPro" id="IPR029058">
    <property type="entry name" value="AB_hydrolase_fold"/>
</dbReference>
<gene>
    <name evidence="3" type="ORF">BV510_19595</name>
    <name evidence="4" type="ORF">CRI78_21480</name>
</gene>
<evidence type="ECO:0000313" key="4">
    <source>
        <dbReference type="EMBL" id="PEG52479.1"/>
    </source>
</evidence>
<sequence length="330" mass="35414">MLATATLGGLALGGWSALRHYRSLRPDLSRVAPELRNPLLPLLTTSHGPRSLRLARWFNNIESQPGDGVEAVERRIGTPELDVLITRPADSADAGACPGVLYIHGGGFIFGSPKNEAAGCGTLTRELGAVVVSPDYRLAPEHPFPAALDDCMATLHWMREHAGEIGIDPDRIAVTGSSAGGGLAAAVAQRAHDEGIALRAQALCYPAVDDRTALRDQPGRGRFLWPPKSNVFAWTSYLGRVPRSSDAPRYAAPARRDDLSGLAPAWVGVGELDLLFDETIDYARRLQACGVPCEVVTVPGMYHGADGLMTKAPTMVEFRRSVADFLGRYL</sequence>
<dbReference type="Gene3D" id="3.40.50.1820">
    <property type="entry name" value="alpha/beta hydrolase"/>
    <property type="match status" value="1"/>
</dbReference>
<evidence type="ECO:0000313" key="6">
    <source>
        <dbReference type="Proteomes" id="UP000220340"/>
    </source>
</evidence>
<dbReference type="PANTHER" id="PTHR48081">
    <property type="entry name" value="AB HYDROLASE SUPERFAMILY PROTEIN C4A8.06C"/>
    <property type="match status" value="1"/>
</dbReference>
<feature type="domain" description="Alpha/beta hydrolase fold-3" evidence="2">
    <location>
        <begin position="100"/>
        <end position="304"/>
    </location>
</feature>
<dbReference type="Pfam" id="PF07859">
    <property type="entry name" value="Abhydrolase_3"/>
    <property type="match status" value="1"/>
</dbReference>
<name>A0A1Q4H5A5_9MYCO</name>
<dbReference type="OrthoDB" id="3181909at2"/>
<dbReference type="PANTHER" id="PTHR48081:SF8">
    <property type="entry name" value="ALPHA_BETA HYDROLASE FOLD-3 DOMAIN-CONTAINING PROTEIN-RELATED"/>
    <property type="match status" value="1"/>
</dbReference>
<keyword evidence="1 3" id="KW-0378">Hydrolase</keyword>
<dbReference type="STRING" id="1801.BRW64_26035"/>
<reference evidence="3 5" key="1">
    <citation type="submission" date="2016-09" db="EMBL/GenBank/DDBJ databases">
        <title>genome sequences of unsequenced Mycobacteria.</title>
        <authorList>
            <person name="Greninger A.L."/>
            <person name="Jerome K.R."/>
            <person name="Mcnair B."/>
            <person name="Wallis C."/>
            <person name="Fang F."/>
        </authorList>
    </citation>
    <scope>NUCLEOTIDE SEQUENCE [LARGE SCALE GENOMIC DNA]</scope>
    <source>
        <strain evidence="3 5">BM1</strain>
    </source>
</reference>
<dbReference type="InterPro" id="IPR050300">
    <property type="entry name" value="GDXG_lipolytic_enzyme"/>
</dbReference>
<evidence type="ECO:0000259" key="2">
    <source>
        <dbReference type="Pfam" id="PF07859"/>
    </source>
</evidence>
<dbReference type="Proteomes" id="UP000220340">
    <property type="component" value="Unassembled WGS sequence"/>
</dbReference>
<keyword evidence="6" id="KW-1185">Reference proteome</keyword>
<comment type="caution">
    <text evidence="3">The sequence shown here is derived from an EMBL/GenBank/DDBJ whole genome shotgun (WGS) entry which is preliminary data.</text>
</comment>
<protein>
    <submittedName>
        <fullName evidence="3">Alpha/beta hydrolase</fullName>
    </submittedName>
</protein>
<dbReference type="EMBL" id="PDCR01000031">
    <property type="protein sequence ID" value="PEG52479.1"/>
    <property type="molecule type" value="Genomic_DNA"/>
</dbReference>
<accession>A0A1Q4H5A5</accession>
<organism evidence="3 5">
    <name type="scientific">Mycolicibacterium diernhoferi</name>
    <dbReference type="NCBI Taxonomy" id="1801"/>
    <lineage>
        <taxon>Bacteria</taxon>
        <taxon>Bacillati</taxon>
        <taxon>Actinomycetota</taxon>
        <taxon>Actinomycetes</taxon>
        <taxon>Mycobacteriales</taxon>
        <taxon>Mycobacteriaceae</taxon>
        <taxon>Mycolicibacterium</taxon>
    </lineage>
</organism>
<evidence type="ECO:0000313" key="5">
    <source>
        <dbReference type="Proteomes" id="UP000191039"/>
    </source>
</evidence>
<reference evidence="4 6" key="2">
    <citation type="submission" date="2017-10" db="EMBL/GenBank/DDBJ databases">
        <title>The new phylogeny of genus Mycobacterium.</title>
        <authorList>
            <person name="Tortoli E."/>
            <person name="Trovato A."/>
            <person name="Cirillo D.M."/>
        </authorList>
    </citation>
    <scope>NUCLEOTIDE SEQUENCE [LARGE SCALE GENOMIC DNA]</scope>
    <source>
        <strain evidence="4 6">IP141170001</strain>
    </source>
</reference>